<dbReference type="InterPro" id="IPR036291">
    <property type="entry name" value="NAD(P)-bd_dom_sf"/>
</dbReference>
<evidence type="ECO:0000256" key="6">
    <source>
        <dbReference type="RuleBase" id="RU363132"/>
    </source>
</evidence>
<dbReference type="Gene3D" id="3.40.50.720">
    <property type="entry name" value="NAD(P)-binding Rossmann-like Domain"/>
    <property type="match status" value="1"/>
</dbReference>
<evidence type="ECO:0000256" key="5">
    <source>
        <dbReference type="ARBA" id="ARBA00023136"/>
    </source>
</evidence>
<evidence type="ECO:0000256" key="1">
    <source>
        <dbReference type="ARBA" id="ARBA00004477"/>
    </source>
</evidence>
<comment type="subcellular location">
    <subcellularLocation>
        <location evidence="1 6">Endoplasmic reticulum membrane</location>
        <topology evidence="1 6">Multi-pass membrane protein</topology>
    </subcellularLocation>
</comment>
<keyword evidence="5 6" id="KW-0472">Membrane</keyword>
<keyword evidence="9" id="KW-1185">Reference proteome</keyword>
<evidence type="ECO:0000256" key="3">
    <source>
        <dbReference type="ARBA" id="ARBA00022824"/>
    </source>
</evidence>
<proteinExistence type="predicted"/>
<keyword evidence="2 6" id="KW-0812">Transmembrane</keyword>
<keyword evidence="3 6" id="KW-0256">Endoplasmic reticulum</keyword>
<sequence>MKWWGKYSPFAAIEGSSVVFYIDDADIKDDDFYHCYMILVQGAKNVIDACRECRVRKLIYNSSADVVFDGVHDIINGDESLSYPWKFQNILNDLKAQAEALILFTNDVDGLLTCAIRPCNVFGPGDTNLVPFFVNLARSGLTKRFSFQFIIGSGENISDFTYVENVSYAHICAEEALDFQTTSVAGKAFFISNLYPIKFWDFLSLIFEGLGYQQPLIKIPAMMVWHIILSIKWIQRKRGFLKCSHSAFHNIQLALYSRTFNCSAAQKHLGYSLEASLDEGVSLTIRSLSHLANDMSFSRYCDRDEPSKVEKLLGCGKVADVLLWRDEKKSFSCFISLVILFNWFLLSGRTFASSAAKLLLLLLLFLFGYGGLPPNIFGFTVMRLSSTWFEIPEHLVKDLIAAIVHLWNGAFHWISFLAKGQDWKFFLKVATFLYFLKLILSQFLTTAVGIALVFVFTAFFIYEQYELEIDGLAKFTCNGAKELAGSLSRNLPDFVESFFCNFGVLNQDQSPEAVKHQK</sequence>
<evidence type="ECO:0000256" key="4">
    <source>
        <dbReference type="ARBA" id="ARBA00022989"/>
    </source>
</evidence>
<dbReference type="GO" id="GO:0005789">
    <property type="term" value="C:endoplasmic reticulum membrane"/>
    <property type="evidence" value="ECO:0007669"/>
    <property type="project" value="UniProtKB-SubCell"/>
</dbReference>
<evidence type="ECO:0000256" key="2">
    <source>
        <dbReference type="ARBA" id="ARBA00022692"/>
    </source>
</evidence>
<dbReference type="InterPro" id="IPR045064">
    <property type="entry name" value="Reticulon-like"/>
</dbReference>
<dbReference type="InterPro" id="IPR003388">
    <property type="entry name" value="Reticulon"/>
</dbReference>
<dbReference type="Proteomes" id="UP001187192">
    <property type="component" value="Unassembled WGS sequence"/>
</dbReference>
<dbReference type="Pfam" id="PF01073">
    <property type="entry name" value="3Beta_HSD"/>
    <property type="match status" value="1"/>
</dbReference>
<dbReference type="EMBL" id="BTGU01000192">
    <property type="protein sequence ID" value="GMN64722.1"/>
    <property type="molecule type" value="Genomic_DNA"/>
</dbReference>
<comment type="caution">
    <text evidence="8">The sequence shown here is derived from an EMBL/GenBank/DDBJ whole genome shotgun (WGS) entry which is preliminary data.</text>
</comment>
<feature type="transmembrane region" description="Helical" evidence="6">
    <location>
        <begin position="358"/>
        <end position="379"/>
    </location>
</feature>
<evidence type="ECO:0000313" key="9">
    <source>
        <dbReference type="Proteomes" id="UP001187192"/>
    </source>
</evidence>
<feature type="domain" description="Reticulon" evidence="7">
    <location>
        <begin position="318"/>
        <end position="518"/>
    </location>
</feature>
<dbReference type="AlphaFoldDB" id="A0AA88DYU7"/>
<dbReference type="GO" id="GO:0016616">
    <property type="term" value="F:oxidoreductase activity, acting on the CH-OH group of donors, NAD or NADP as acceptor"/>
    <property type="evidence" value="ECO:0007669"/>
    <property type="project" value="InterPro"/>
</dbReference>
<organism evidence="8 9">
    <name type="scientific">Ficus carica</name>
    <name type="common">Common fig</name>
    <dbReference type="NCBI Taxonomy" id="3494"/>
    <lineage>
        <taxon>Eukaryota</taxon>
        <taxon>Viridiplantae</taxon>
        <taxon>Streptophyta</taxon>
        <taxon>Embryophyta</taxon>
        <taxon>Tracheophyta</taxon>
        <taxon>Spermatophyta</taxon>
        <taxon>Magnoliopsida</taxon>
        <taxon>eudicotyledons</taxon>
        <taxon>Gunneridae</taxon>
        <taxon>Pentapetalae</taxon>
        <taxon>rosids</taxon>
        <taxon>fabids</taxon>
        <taxon>Rosales</taxon>
        <taxon>Moraceae</taxon>
        <taxon>Ficeae</taxon>
        <taxon>Ficus</taxon>
    </lineage>
</organism>
<dbReference type="PROSITE" id="PS50845">
    <property type="entry name" value="RETICULON"/>
    <property type="match status" value="1"/>
</dbReference>
<accession>A0AA88DYU7</accession>
<dbReference type="SUPFAM" id="SSF51735">
    <property type="entry name" value="NAD(P)-binding Rossmann-fold domains"/>
    <property type="match status" value="1"/>
</dbReference>
<dbReference type="GO" id="GO:0006694">
    <property type="term" value="P:steroid biosynthetic process"/>
    <property type="evidence" value="ECO:0007669"/>
    <property type="project" value="InterPro"/>
</dbReference>
<name>A0AA88DYU7_FICCA</name>
<keyword evidence="4 6" id="KW-1133">Transmembrane helix</keyword>
<protein>
    <recommendedName>
        <fullName evidence="6">Reticulon-like protein</fullName>
    </recommendedName>
</protein>
<feature type="transmembrane region" description="Helical" evidence="6">
    <location>
        <begin position="439"/>
        <end position="462"/>
    </location>
</feature>
<feature type="transmembrane region" description="Helical" evidence="6">
    <location>
        <begin position="329"/>
        <end position="346"/>
    </location>
</feature>
<dbReference type="InterPro" id="IPR002225">
    <property type="entry name" value="3Beta_OHSteriod_DH/Estase"/>
</dbReference>
<feature type="transmembrane region" description="Helical" evidence="6">
    <location>
        <begin position="399"/>
        <end position="418"/>
    </location>
</feature>
<evidence type="ECO:0000259" key="7">
    <source>
        <dbReference type="PROSITE" id="PS50845"/>
    </source>
</evidence>
<dbReference type="PANTHER" id="PTHR10994">
    <property type="entry name" value="RETICULON"/>
    <property type="match status" value="1"/>
</dbReference>
<evidence type="ECO:0000313" key="8">
    <source>
        <dbReference type="EMBL" id="GMN64722.1"/>
    </source>
</evidence>
<dbReference type="PANTHER" id="PTHR10994:SF193">
    <property type="entry name" value="RETICULON-LIKE PROTEIN"/>
    <property type="match status" value="1"/>
</dbReference>
<dbReference type="Pfam" id="PF02453">
    <property type="entry name" value="Reticulon"/>
    <property type="match status" value="1"/>
</dbReference>
<dbReference type="GO" id="GO:0009617">
    <property type="term" value="P:response to bacterium"/>
    <property type="evidence" value="ECO:0007669"/>
    <property type="project" value="InterPro"/>
</dbReference>
<reference evidence="8" key="1">
    <citation type="submission" date="2023-07" db="EMBL/GenBank/DDBJ databases">
        <title>draft genome sequence of fig (Ficus carica).</title>
        <authorList>
            <person name="Takahashi T."/>
            <person name="Nishimura K."/>
        </authorList>
    </citation>
    <scope>NUCLEOTIDE SEQUENCE</scope>
</reference>
<gene>
    <name evidence="8" type="ORF">TIFTF001_033805</name>
</gene>